<keyword evidence="4" id="KW-0408">Iron</keyword>
<dbReference type="InterPro" id="IPR027417">
    <property type="entry name" value="P-loop_NTPase"/>
</dbReference>
<evidence type="ECO:0000256" key="1">
    <source>
        <dbReference type="ARBA" id="ARBA00022723"/>
    </source>
</evidence>
<keyword evidence="3" id="KW-0067">ATP-binding</keyword>
<evidence type="ECO:0000313" key="7">
    <source>
        <dbReference type="Proteomes" id="UP000007014"/>
    </source>
</evidence>
<dbReference type="EMBL" id="AP006485">
    <property type="protein sequence ID" value="BAM79061.1"/>
    <property type="molecule type" value="Genomic_DNA"/>
</dbReference>
<dbReference type="SUPFAM" id="SSF52540">
    <property type="entry name" value="P-loop containing nucleoside triphosphate hydrolases"/>
    <property type="match status" value="1"/>
</dbReference>
<dbReference type="InterPro" id="IPR033756">
    <property type="entry name" value="YlxH/NBP35"/>
</dbReference>
<keyword evidence="2" id="KW-0547">Nucleotide-binding</keyword>
<keyword evidence="1" id="KW-0479">Metal-binding</keyword>
<proteinExistence type="inferred from homology"/>
<evidence type="ECO:0000256" key="5">
    <source>
        <dbReference type="ARBA" id="ARBA00023014"/>
    </source>
</evidence>
<dbReference type="GO" id="GO:0140663">
    <property type="term" value="F:ATP-dependent FeS chaperone activity"/>
    <property type="evidence" value="ECO:0007669"/>
    <property type="project" value="InterPro"/>
</dbReference>
<dbReference type="GeneID" id="16992546"/>
<dbReference type="STRING" id="280699.M1UNS3"/>
<reference evidence="6 7" key="2">
    <citation type="journal article" date="2007" name="BMC Biol.">
        <title>A 100%-complete sequence reveals unusually simple genomic features in the hot-spring red alga Cyanidioschyzon merolae.</title>
        <authorList>
            <person name="Nozaki H."/>
            <person name="Takano H."/>
            <person name="Misumi O."/>
            <person name="Terasawa K."/>
            <person name="Matsuzaki M."/>
            <person name="Maruyama S."/>
            <person name="Nishida K."/>
            <person name="Yagisawa F."/>
            <person name="Yoshida Y."/>
            <person name="Fujiwara T."/>
            <person name="Takio S."/>
            <person name="Tamura K."/>
            <person name="Chung S.J."/>
            <person name="Nakamura S."/>
            <person name="Kuroiwa H."/>
            <person name="Tanaka K."/>
            <person name="Sato N."/>
            <person name="Kuroiwa T."/>
        </authorList>
    </citation>
    <scope>NUCLEOTIDE SEQUENCE [LARGE SCALE GENOMIC DNA]</scope>
    <source>
        <strain evidence="6 7">10D</strain>
    </source>
</reference>
<dbReference type="CDD" id="cd02037">
    <property type="entry name" value="Mrp_NBP35"/>
    <property type="match status" value="1"/>
</dbReference>
<dbReference type="AlphaFoldDB" id="M1UNS3"/>
<dbReference type="InterPro" id="IPR019591">
    <property type="entry name" value="Mrp/NBP35_ATP-bd"/>
</dbReference>
<organism evidence="6 7">
    <name type="scientific">Cyanidioschyzon merolae (strain NIES-3377 / 10D)</name>
    <name type="common">Unicellular red alga</name>
    <dbReference type="NCBI Taxonomy" id="280699"/>
    <lineage>
        <taxon>Eukaryota</taxon>
        <taxon>Rhodophyta</taxon>
        <taxon>Bangiophyceae</taxon>
        <taxon>Cyanidiales</taxon>
        <taxon>Cyanidiaceae</taxon>
        <taxon>Cyanidioschyzon</taxon>
    </lineage>
</organism>
<name>M1UNS3_CYAM1</name>
<dbReference type="KEGG" id="cme:CYME_CMC136C"/>
<dbReference type="RefSeq" id="XP_005535347.1">
    <property type="nucleotide sequence ID" value="XM_005535290.1"/>
</dbReference>
<dbReference type="eggNOG" id="KOG3022">
    <property type="taxonomic scope" value="Eukaryota"/>
</dbReference>
<keyword evidence="7" id="KW-1185">Reference proteome</keyword>
<keyword evidence="5" id="KW-0411">Iron-sulfur</keyword>
<dbReference type="GO" id="GO:0051536">
    <property type="term" value="F:iron-sulfur cluster binding"/>
    <property type="evidence" value="ECO:0007669"/>
    <property type="project" value="UniProtKB-KW"/>
</dbReference>
<dbReference type="PANTHER" id="PTHR23264:SF19">
    <property type="entry name" value="CYTOSOLIC FE-S CLUSTER ASSEMBLY FACTOR NUBP2"/>
    <property type="match status" value="1"/>
</dbReference>
<evidence type="ECO:0000313" key="6">
    <source>
        <dbReference type="EMBL" id="BAM79061.1"/>
    </source>
</evidence>
<dbReference type="GO" id="GO:0046872">
    <property type="term" value="F:metal ion binding"/>
    <property type="evidence" value="ECO:0007669"/>
    <property type="project" value="UniProtKB-KW"/>
</dbReference>
<dbReference type="GO" id="GO:0005829">
    <property type="term" value="C:cytosol"/>
    <property type="evidence" value="ECO:0007669"/>
    <property type="project" value="TreeGrafter"/>
</dbReference>
<protein>
    <submittedName>
        <fullName evidence="6">Probable nucleotide binding protein</fullName>
    </submittedName>
</protein>
<gene>
    <name evidence="6" type="ORF">CYME_CMC136C</name>
</gene>
<dbReference type="Pfam" id="PF10609">
    <property type="entry name" value="ParA"/>
    <property type="match status" value="1"/>
</dbReference>
<dbReference type="HAMAP" id="MF_02040">
    <property type="entry name" value="Mrp_NBP35"/>
    <property type="match status" value="1"/>
</dbReference>
<dbReference type="Gene3D" id="3.40.50.300">
    <property type="entry name" value="P-loop containing nucleotide triphosphate hydrolases"/>
    <property type="match status" value="1"/>
</dbReference>
<reference evidence="6 7" key="1">
    <citation type="journal article" date="2004" name="Nature">
        <title>Genome sequence of the ultrasmall unicellular red alga Cyanidioschyzon merolae 10D.</title>
        <authorList>
            <person name="Matsuzaki M."/>
            <person name="Misumi O."/>
            <person name="Shin-i T."/>
            <person name="Maruyama S."/>
            <person name="Takahara M."/>
            <person name="Miyagishima S."/>
            <person name="Mori T."/>
            <person name="Nishida K."/>
            <person name="Yagisawa F."/>
            <person name="Nishida K."/>
            <person name="Yoshida Y."/>
            <person name="Nishimura Y."/>
            <person name="Nakao S."/>
            <person name="Kobayashi T."/>
            <person name="Momoyama Y."/>
            <person name="Higashiyama T."/>
            <person name="Minoda A."/>
            <person name="Sano M."/>
            <person name="Nomoto H."/>
            <person name="Oishi K."/>
            <person name="Hayashi H."/>
            <person name="Ohta F."/>
            <person name="Nishizaka S."/>
            <person name="Haga S."/>
            <person name="Miura S."/>
            <person name="Morishita T."/>
            <person name="Kabeya Y."/>
            <person name="Terasawa K."/>
            <person name="Suzuki Y."/>
            <person name="Ishii Y."/>
            <person name="Asakawa S."/>
            <person name="Takano H."/>
            <person name="Ohta N."/>
            <person name="Kuroiwa H."/>
            <person name="Tanaka K."/>
            <person name="Shimizu N."/>
            <person name="Sugano S."/>
            <person name="Sato N."/>
            <person name="Nozaki H."/>
            <person name="Ogasawara N."/>
            <person name="Kohara Y."/>
            <person name="Kuroiwa T."/>
        </authorList>
    </citation>
    <scope>NUCLEOTIDE SEQUENCE [LARGE SCALE GENOMIC DNA]</scope>
    <source>
        <strain evidence="6 7">10D</strain>
    </source>
</reference>
<dbReference type="Proteomes" id="UP000007014">
    <property type="component" value="Chromosome 3"/>
</dbReference>
<accession>M1UNS3</accession>
<dbReference type="OrthoDB" id="1741334at2759"/>
<dbReference type="PANTHER" id="PTHR23264">
    <property type="entry name" value="NUCLEOTIDE-BINDING PROTEIN NBP35 YEAST -RELATED"/>
    <property type="match status" value="1"/>
</dbReference>
<sequence length="328" mass="34876">MTETSVPVSCPGTESEQAGRAAACYGCPNQTACAAGKNTTVDPDRVAIANRLAGVQRVLFVVANKGGCGKSSVAAQLAFAFASGVACEAVDRELEVGLLDADVTGPSIPHLLSIAEEEVHQSATGWQPVYVRGNLAAMSIGFMLPSKDDAVAWRGARKTGLLKQFLRDVDWGDYLDWLIIDMPPGTSDEHITLTQALAGIANTAALIVATPQEVALLDVRKQVRFCERAGVPIVGIVENMSYYTCRHCGHQEEIFTPTTGGVQALCNDSGVRFLGRIPLDPALMRASDLGEAILNYDCPARDAIFELARHIGKAFSPKTIASLEVESS</sequence>
<evidence type="ECO:0000256" key="2">
    <source>
        <dbReference type="ARBA" id="ARBA00022741"/>
    </source>
</evidence>
<evidence type="ECO:0000256" key="4">
    <source>
        <dbReference type="ARBA" id="ARBA00023004"/>
    </source>
</evidence>
<dbReference type="GO" id="GO:0016226">
    <property type="term" value="P:iron-sulfur cluster assembly"/>
    <property type="evidence" value="ECO:0007669"/>
    <property type="project" value="InterPro"/>
</dbReference>
<dbReference type="GO" id="GO:0005524">
    <property type="term" value="F:ATP binding"/>
    <property type="evidence" value="ECO:0007669"/>
    <property type="project" value="UniProtKB-KW"/>
</dbReference>
<evidence type="ECO:0000256" key="3">
    <source>
        <dbReference type="ARBA" id="ARBA00022840"/>
    </source>
</evidence>